<dbReference type="KEGG" id="cbr:CBG_27009"/>
<accession>B6IH65</accession>
<gene>
    <name evidence="2 4" type="ORF">CBG27009</name>
    <name evidence="2" type="ORF">CBG_27009</name>
</gene>
<organism evidence="2 3">
    <name type="scientific">Caenorhabditis briggsae</name>
    <dbReference type="NCBI Taxonomy" id="6238"/>
    <lineage>
        <taxon>Eukaryota</taxon>
        <taxon>Metazoa</taxon>
        <taxon>Ecdysozoa</taxon>
        <taxon>Nematoda</taxon>
        <taxon>Chromadorea</taxon>
        <taxon>Rhabditida</taxon>
        <taxon>Rhabditina</taxon>
        <taxon>Rhabditomorpha</taxon>
        <taxon>Rhabditoidea</taxon>
        <taxon>Rhabditidae</taxon>
        <taxon>Peloderinae</taxon>
        <taxon>Caenorhabditis</taxon>
    </lineage>
</organism>
<proteinExistence type="predicted"/>
<keyword evidence="3" id="KW-1185">Reference proteome</keyword>
<reference evidence="2 3" key="2">
    <citation type="journal article" date="2011" name="PLoS Genet.">
        <title>Caenorhabditis briggsae recombinant inbred line genotypes reveal inter-strain incompatibility and the evolution of recombination.</title>
        <authorList>
            <person name="Ross J.A."/>
            <person name="Koboldt D.C."/>
            <person name="Staisch J.E."/>
            <person name="Chamberlin H.M."/>
            <person name="Gupta B.P."/>
            <person name="Miller R.D."/>
            <person name="Baird S.E."/>
            <person name="Haag E.S."/>
        </authorList>
    </citation>
    <scope>NUCLEOTIDE SEQUENCE [LARGE SCALE GENOMIC DNA]</scope>
    <source>
        <strain evidence="2 3">AF16</strain>
    </source>
</reference>
<evidence type="ECO:0000256" key="1">
    <source>
        <dbReference type="SAM" id="Phobius"/>
    </source>
</evidence>
<dbReference type="HOGENOM" id="CLU_3368963_0_0_1"/>
<evidence type="ECO:0000313" key="2">
    <source>
        <dbReference type="EMBL" id="CAR99245.1"/>
    </source>
</evidence>
<keyword evidence="1" id="KW-0812">Transmembrane</keyword>
<feature type="transmembrane region" description="Helical" evidence="1">
    <location>
        <begin position="6"/>
        <end position="30"/>
    </location>
</feature>
<evidence type="ECO:0000313" key="4">
    <source>
        <dbReference type="WormBase" id="CBG27009"/>
    </source>
</evidence>
<dbReference type="GeneID" id="68918473"/>
<dbReference type="WormBase" id="CBG27009">
    <property type="protein sequence ID" value="CBP48543"/>
    <property type="gene ID" value="WBGene00088423"/>
</dbReference>
<keyword evidence="1" id="KW-1133">Transmembrane helix</keyword>
<dbReference type="AlphaFoldDB" id="B6IH65"/>
<dbReference type="CTD" id="68918473"/>
<evidence type="ECO:0000313" key="3">
    <source>
        <dbReference type="Proteomes" id="UP000008549"/>
    </source>
</evidence>
<reference evidence="2 3" key="1">
    <citation type="journal article" date="2003" name="PLoS Biol.">
        <title>The genome sequence of Caenorhabditis briggsae: a platform for comparative genomics.</title>
        <authorList>
            <person name="Stein L.D."/>
            <person name="Bao Z."/>
            <person name="Blasiar D."/>
            <person name="Blumenthal T."/>
            <person name="Brent M.R."/>
            <person name="Chen N."/>
            <person name="Chinwalla A."/>
            <person name="Clarke L."/>
            <person name="Clee C."/>
            <person name="Coghlan A."/>
            <person name="Coulson A."/>
            <person name="D'Eustachio P."/>
            <person name="Fitch D.H."/>
            <person name="Fulton L.A."/>
            <person name="Fulton R.E."/>
            <person name="Griffiths-Jones S."/>
            <person name="Harris T.W."/>
            <person name="Hillier L.W."/>
            <person name="Kamath R."/>
            <person name="Kuwabara P.E."/>
            <person name="Mardis E.R."/>
            <person name="Marra M.A."/>
            <person name="Miner T.L."/>
            <person name="Minx P."/>
            <person name="Mullikin J.C."/>
            <person name="Plumb R.W."/>
            <person name="Rogers J."/>
            <person name="Schein J.E."/>
            <person name="Sohrmann M."/>
            <person name="Spieth J."/>
            <person name="Stajich J.E."/>
            <person name="Wei C."/>
            <person name="Willey D."/>
            <person name="Wilson R.K."/>
            <person name="Durbin R."/>
            <person name="Waterston R.H."/>
        </authorList>
    </citation>
    <scope>NUCLEOTIDE SEQUENCE [LARGE SCALE GENOMIC DNA]</scope>
    <source>
        <strain evidence="2 3">AF16</strain>
    </source>
</reference>
<dbReference type="InParanoid" id="B6IH65"/>
<name>B6IH65_CAEBR</name>
<keyword evidence="1" id="KW-0472">Membrane</keyword>
<sequence length="35" mass="3935">MVVLTVGYWIFTVIGIITTIYTATLCGIIIKKYIL</sequence>
<protein>
    <submittedName>
        <fullName evidence="2">Protein CBG27009</fullName>
    </submittedName>
</protein>
<dbReference type="RefSeq" id="XP_045098809.1">
    <property type="nucleotide sequence ID" value="XM_045237341.1"/>
</dbReference>
<dbReference type="Proteomes" id="UP000008549">
    <property type="component" value="Unassembled WGS sequence"/>
</dbReference>
<dbReference type="EMBL" id="HE601197">
    <property type="protein sequence ID" value="CAR99245.1"/>
    <property type="molecule type" value="Genomic_DNA"/>
</dbReference>